<protein>
    <submittedName>
        <fullName evidence="1">ParB-like partition protein</fullName>
    </submittedName>
</protein>
<dbReference type="AlphaFoldDB" id="J9F8W2"/>
<evidence type="ECO:0000313" key="1">
    <source>
        <dbReference type="EMBL" id="EJW91341.1"/>
    </source>
</evidence>
<sequence>MCAIMSEEKKGELDRVTIKNDVLRKYFPKSYTPKQMEEKIIQLLEQWQKKREKSMER</sequence>
<gene>
    <name evidence="1" type="ORF">EVA_20547</name>
</gene>
<dbReference type="EMBL" id="AMCI01008246">
    <property type="protein sequence ID" value="EJW91341.1"/>
    <property type="molecule type" value="Genomic_DNA"/>
</dbReference>
<organism evidence="1">
    <name type="scientific">gut metagenome</name>
    <dbReference type="NCBI Taxonomy" id="749906"/>
    <lineage>
        <taxon>unclassified sequences</taxon>
        <taxon>metagenomes</taxon>
        <taxon>organismal metagenomes</taxon>
    </lineage>
</organism>
<proteinExistence type="predicted"/>
<reference evidence="1" key="1">
    <citation type="journal article" date="2012" name="PLoS ONE">
        <title>Gene sets for utilization of primary and secondary nutrition supplies in the distal gut of endangered iberian lynx.</title>
        <authorList>
            <person name="Alcaide M."/>
            <person name="Messina E."/>
            <person name="Richter M."/>
            <person name="Bargiela R."/>
            <person name="Peplies J."/>
            <person name="Huws S.A."/>
            <person name="Newbold C.J."/>
            <person name="Golyshin P.N."/>
            <person name="Simon M.A."/>
            <person name="Lopez G."/>
            <person name="Yakimov M.M."/>
            <person name="Ferrer M."/>
        </authorList>
    </citation>
    <scope>NUCLEOTIDE SEQUENCE</scope>
</reference>
<comment type="caution">
    <text evidence="1">The sequence shown here is derived from an EMBL/GenBank/DDBJ whole genome shotgun (WGS) entry which is preliminary data.</text>
</comment>
<accession>J9F8W2</accession>
<name>J9F8W2_9ZZZZ</name>